<dbReference type="InterPro" id="IPR000182">
    <property type="entry name" value="GNAT_dom"/>
</dbReference>
<evidence type="ECO:0000313" key="3">
    <source>
        <dbReference type="EMBL" id="VEG27250.1"/>
    </source>
</evidence>
<reference evidence="3 4" key="1">
    <citation type="submission" date="2018-12" db="EMBL/GenBank/DDBJ databases">
        <authorList>
            <consortium name="Pathogen Informatics"/>
        </authorList>
    </citation>
    <scope>NUCLEOTIDE SEQUENCE [LARGE SCALE GENOMIC DNA]</scope>
    <source>
        <strain evidence="3 4">NCTC11636</strain>
    </source>
</reference>
<gene>
    <name evidence="3" type="ORF">NCTC11636_00936</name>
</gene>
<dbReference type="Pfam" id="PF00583">
    <property type="entry name" value="Acetyltransf_1"/>
    <property type="match status" value="1"/>
</dbReference>
<dbReference type="SUPFAM" id="SSF55729">
    <property type="entry name" value="Acyl-CoA N-acyltransferases (Nat)"/>
    <property type="match status" value="1"/>
</dbReference>
<evidence type="ECO:0000256" key="1">
    <source>
        <dbReference type="SAM" id="MobiDB-lite"/>
    </source>
</evidence>
<feature type="region of interest" description="Disordered" evidence="1">
    <location>
        <begin position="219"/>
        <end position="240"/>
    </location>
</feature>
<protein>
    <recommendedName>
        <fullName evidence="2">N-acetyltransferase domain-containing protein</fullName>
    </recommendedName>
</protein>
<dbReference type="InterPro" id="IPR016181">
    <property type="entry name" value="Acyl_CoA_acyltransferase"/>
</dbReference>
<proteinExistence type="predicted"/>
<evidence type="ECO:0000259" key="2">
    <source>
        <dbReference type="PROSITE" id="PS51186"/>
    </source>
</evidence>
<feature type="region of interest" description="Disordered" evidence="1">
    <location>
        <begin position="1"/>
        <end position="24"/>
    </location>
</feature>
<feature type="domain" description="N-acetyltransferase" evidence="2">
    <location>
        <begin position="80"/>
        <end position="226"/>
    </location>
</feature>
<dbReference type="AlphaFoldDB" id="A0A448HFL4"/>
<sequence>MTGSARLPGDSTAPAPVTLDDVSNPSSARILRQDDPEHAELLAQGWTVAATSWGARLDLTAGSDLSVYDRAVSAARRAGYEVREVRARETSALVDLDALVAPDFPDTPASHHEPLPLNLAGRIARGQWRAFGAWWQGRIVAFTILYRFEGRWEVDRTAVEASHRRRGLASAVKSASILTTYAEGARRWGTGGAMANAGSLAVNRGLGFLLEPSWHTLLPPAETRGPPPGHHASTGPATQA</sequence>
<dbReference type="CDD" id="cd04301">
    <property type="entry name" value="NAT_SF"/>
    <property type="match status" value="1"/>
</dbReference>
<dbReference type="Proteomes" id="UP000266895">
    <property type="component" value="Chromosome"/>
</dbReference>
<dbReference type="PROSITE" id="PS51186">
    <property type="entry name" value="GNAT"/>
    <property type="match status" value="1"/>
</dbReference>
<dbReference type="KEGG" id="ahw:NCTC11636_00936"/>
<dbReference type="Gene3D" id="3.40.630.30">
    <property type="match status" value="1"/>
</dbReference>
<keyword evidence="4" id="KW-1185">Reference proteome</keyword>
<organism evidence="3 4">
    <name type="scientific">Actinomyces howellii</name>
    <dbReference type="NCBI Taxonomy" id="52771"/>
    <lineage>
        <taxon>Bacteria</taxon>
        <taxon>Bacillati</taxon>
        <taxon>Actinomycetota</taxon>
        <taxon>Actinomycetes</taxon>
        <taxon>Actinomycetales</taxon>
        <taxon>Actinomycetaceae</taxon>
        <taxon>Actinomyces</taxon>
    </lineage>
</organism>
<evidence type="ECO:0000313" key="4">
    <source>
        <dbReference type="Proteomes" id="UP000266895"/>
    </source>
</evidence>
<dbReference type="GO" id="GO:0016747">
    <property type="term" value="F:acyltransferase activity, transferring groups other than amino-acyl groups"/>
    <property type="evidence" value="ECO:0007669"/>
    <property type="project" value="InterPro"/>
</dbReference>
<dbReference type="EMBL" id="LR134350">
    <property type="protein sequence ID" value="VEG27250.1"/>
    <property type="molecule type" value="Genomic_DNA"/>
</dbReference>
<name>A0A448HFL4_9ACTO</name>
<accession>A0A448HFL4</accession>